<proteinExistence type="predicted"/>
<feature type="region of interest" description="Disordered" evidence="2">
    <location>
        <begin position="418"/>
        <end position="499"/>
    </location>
</feature>
<evidence type="ECO:0000313" key="4">
    <source>
        <dbReference type="Proteomes" id="UP001432027"/>
    </source>
</evidence>
<feature type="compositionally biased region" description="Basic residues" evidence="2">
    <location>
        <begin position="467"/>
        <end position="476"/>
    </location>
</feature>
<dbReference type="PANTHER" id="PTHR12484:SF4">
    <property type="entry name" value="A-KINASE ANCHOR PROTEIN 17A"/>
    <property type="match status" value="1"/>
</dbReference>
<organism evidence="3 4">
    <name type="scientific">Pristionchus entomophagus</name>
    <dbReference type="NCBI Taxonomy" id="358040"/>
    <lineage>
        <taxon>Eukaryota</taxon>
        <taxon>Metazoa</taxon>
        <taxon>Ecdysozoa</taxon>
        <taxon>Nematoda</taxon>
        <taxon>Chromadorea</taxon>
        <taxon>Rhabditida</taxon>
        <taxon>Rhabditina</taxon>
        <taxon>Diplogasteromorpha</taxon>
        <taxon>Diplogasteroidea</taxon>
        <taxon>Neodiplogasteridae</taxon>
        <taxon>Pristionchus</taxon>
    </lineage>
</organism>
<accession>A0AAV5T4E0</accession>
<dbReference type="AlphaFoldDB" id="A0AAV5T4E0"/>
<keyword evidence="4" id="KW-1185">Reference proteome</keyword>
<name>A0AAV5T4E0_9BILA</name>
<evidence type="ECO:0000256" key="1">
    <source>
        <dbReference type="SAM" id="Coils"/>
    </source>
</evidence>
<comment type="caution">
    <text evidence="3">The sequence shown here is derived from an EMBL/GenBank/DDBJ whole genome shotgun (WGS) entry which is preliminary data.</text>
</comment>
<keyword evidence="1" id="KW-0175">Coiled coil</keyword>
<feature type="coiled-coil region" evidence="1">
    <location>
        <begin position="264"/>
        <end position="358"/>
    </location>
</feature>
<sequence length="499" mass="58429">AQGVGSGAPCADDSPEQLDSEAGLFLRPFSLINIIVKLPQLKTPGQSISNWDLMEKLKKAIVPIQLESIRVRESSLENVSFDAELNSRLNMHRVINGLDGLSLKVSGFVDTLKVRAAEAKCSFPTRLDWDDHYYKEGKRRGTMARPDTLHLAMIPTNWFSSDNSGPSRTALARAMGRFGEVRHVDIPSTDPVRVQMPSAISGLAQKAYSFGQELLFEAYVQYSEYSGFLKAMENFKAKKWMRKTKDGRIHYANVKVDFDRTFHLSEEKVRARELERRKIEFEKKRKEEKEKAEKEAEAERLRQEQAEKEKRKEERELKRKIEYELERRRLERKRLLEAKLAEEEKEWAKRKAIEAKRLLNYVFERIQKRADHERLENDARLREELDDMSSPKLSVSIEDEDELRATLLKQRETAMRERLKEKMRGMVNGVNLPLKEKENDEKKKKEKKSRRRDSPSSSSDNDESERRHGRKKKNSRSHNLEKRRSSPHSTSRYDKRKKR</sequence>
<dbReference type="EMBL" id="BTSX01000003">
    <property type="protein sequence ID" value="GMS89387.1"/>
    <property type="molecule type" value="Genomic_DNA"/>
</dbReference>
<reference evidence="3" key="1">
    <citation type="submission" date="2023-10" db="EMBL/GenBank/DDBJ databases">
        <title>Genome assembly of Pristionchus species.</title>
        <authorList>
            <person name="Yoshida K."/>
            <person name="Sommer R.J."/>
        </authorList>
    </citation>
    <scope>NUCLEOTIDE SEQUENCE</scope>
    <source>
        <strain evidence="3">RS0144</strain>
    </source>
</reference>
<evidence type="ECO:0000256" key="2">
    <source>
        <dbReference type="SAM" id="MobiDB-lite"/>
    </source>
</evidence>
<feature type="non-terminal residue" evidence="3">
    <location>
        <position position="1"/>
    </location>
</feature>
<dbReference type="Pfam" id="PF25015">
    <property type="entry name" value="RBD_AKAP-17A"/>
    <property type="match status" value="1"/>
</dbReference>
<gene>
    <name evidence="3" type="ORF">PENTCL1PPCAC_11562</name>
</gene>
<dbReference type="PANTHER" id="PTHR12484">
    <property type="entry name" value="B-LYMPHOCYTE ANTIGEN-RELATED"/>
    <property type="match status" value="1"/>
</dbReference>
<dbReference type="Proteomes" id="UP001432027">
    <property type="component" value="Unassembled WGS sequence"/>
</dbReference>
<evidence type="ECO:0008006" key="5">
    <source>
        <dbReference type="Google" id="ProtNLM"/>
    </source>
</evidence>
<protein>
    <recommendedName>
        <fullName evidence="5">A-kinase anchor protein 17A</fullName>
    </recommendedName>
</protein>
<evidence type="ECO:0000313" key="3">
    <source>
        <dbReference type="EMBL" id="GMS89387.1"/>
    </source>
</evidence>
<feature type="compositionally biased region" description="Basic and acidic residues" evidence="2">
    <location>
        <begin position="434"/>
        <end position="443"/>
    </location>
</feature>
<dbReference type="InterPro" id="IPR056852">
    <property type="entry name" value="AK17A/B"/>
</dbReference>